<feature type="coiled-coil region" evidence="1">
    <location>
        <begin position="97"/>
        <end position="124"/>
    </location>
</feature>
<dbReference type="PaxDb" id="2850-Phatr45432"/>
<reference evidence="3" key="2">
    <citation type="submission" date="2008-08" db="EMBL/GenBank/DDBJ databases">
        <authorList>
            <consortium name="Diatom Consortium"/>
            <person name="Grigoriev I."/>
            <person name="Grimwood J."/>
            <person name="Kuo A."/>
            <person name="Otillar R.P."/>
            <person name="Salamov A."/>
            <person name="Detter J.C."/>
            <person name="Lindquist E."/>
            <person name="Shapiro H."/>
            <person name="Lucas S."/>
            <person name="Glavina del Rio T."/>
            <person name="Pitluck S."/>
            <person name="Rokhsar D."/>
            <person name="Bowler C."/>
        </authorList>
    </citation>
    <scope>GENOME REANNOTATION</scope>
    <source>
        <strain evidence="3">CCAP 1055/1</strain>
    </source>
</reference>
<dbReference type="GeneID" id="7200544"/>
<dbReference type="EMBL" id="CM000610">
    <property type="protein sequence ID" value="EEC48786.1"/>
    <property type="molecule type" value="Genomic_DNA"/>
</dbReference>
<dbReference type="AlphaFoldDB" id="B7FXN7"/>
<sequence>MSFMPPSSNSETFSLLPSAVRAKENHQMATNIVGNSDNSSNGDFVYAVLDKKLDSGNVESKFGNAVSVKIAIPTDNDADREESGRLIPFSAFLTECNRETMEQLAELRSRILNLEDHVDSIQTDLVKEQRRGNELQATTTDLKSQVDIQENEFMARLNNVQELINDSIENQLHSSESFRDRLASLMAVGGYNPILQTRSAKSVEERNGFDSKANLIRSVNSNVRSQLAEAEAILETIKKQIAFEIAGASTNQNADSDKIGCTVST</sequence>
<dbReference type="RefSeq" id="XP_002179800.1">
    <property type="nucleotide sequence ID" value="XM_002179764.1"/>
</dbReference>
<keyword evidence="1" id="KW-0175">Coiled coil</keyword>
<evidence type="ECO:0000256" key="1">
    <source>
        <dbReference type="SAM" id="Coils"/>
    </source>
</evidence>
<dbReference type="Proteomes" id="UP000000759">
    <property type="component" value="Chromosome 7"/>
</dbReference>
<gene>
    <name evidence="2" type="ORF">PHATRDRAFT_45432</name>
</gene>
<keyword evidence="3" id="KW-1185">Reference proteome</keyword>
<reference evidence="2 3" key="1">
    <citation type="journal article" date="2008" name="Nature">
        <title>The Phaeodactylum genome reveals the evolutionary history of diatom genomes.</title>
        <authorList>
            <person name="Bowler C."/>
            <person name="Allen A.E."/>
            <person name="Badger J.H."/>
            <person name="Grimwood J."/>
            <person name="Jabbari K."/>
            <person name="Kuo A."/>
            <person name="Maheswari U."/>
            <person name="Martens C."/>
            <person name="Maumus F."/>
            <person name="Otillar R.P."/>
            <person name="Rayko E."/>
            <person name="Salamov A."/>
            <person name="Vandepoele K."/>
            <person name="Beszteri B."/>
            <person name="Gruber A."/>
            <person name="Heijde M."/>
            <person name="Katinka M."/>
            <person name="Mock T."/>
            <person name="Valentin K."/>
            <person name="Verret F."/>
            <person name="Berges J.A."/>
            <person name="Brownlee C."/>
            <person name="Cadoret J.P."/>
            <person name="Chiovitti A."/>
            <person name="Choi C.J."/>
            <person name="Coesel S."/>
            <person name="De Martino A."/>
            <person name="Detter J.C."/>
            <person name="Durkin C."/>
            <person name="Falciatore A."/>
            <person name="Fournet J."/>
            <person name="Haruta M."/>
            <person name="Huysman M.J."/>
            <person name="Jenkins B.D."/>
            <person name="Jiroutova K."/>
            <person name="Jorgensen R.E."/>
            <person name="Joubert Y."/>
            <person name="Kaplan A."/>
            <person name="Kroger N."/>
            <person name="Kroth P.G."/>
            <person name="La Roche J."/>
            <person name="Lindquist E."/>
            <person name="Lommer M."/>
            <person name="Martin-Jezequel V."/>
            <person name="Lopez P.J."/>
            <person name="Lucas S."/>
            <person name="Mangogna M."/>
            <person name="McGinnis K."/>
            <person name="Medlin L.K."/>
            <person name="Montsant A."/>
            <person name="Oudot-Le Secq M.P."/>
            <person name="Napoli C."/>
            <person name="Obornik M."/>
            <person name="Parker M.S."/>
            <person name="Petit J.L."/>
            <person name="Porcel B.M."/>
            <person name="Poulsen N."/>
            <person name="Robison M."/>
            <person name="Rychlewski L."/>
            <person name="Rynearson T.A."/>
            <person name="Schmutz J."/>
            <person name="Shapiro H."/>
            <person name="Siaut M."/>
            <person name="Stanley M."/>
            <person name="Sussman M.R."/>
            <person name="Taylor A.R."/>
            <person name="Vardi A."/>
            <person name="von Dassow P."/>
            <person name="Vyverman W."/>
            <person name="Willis A."/>
            <person name="Wyrwicz L.S."/>
            <person name="Rokhsar D.S."/>
            <person name="Weissenbach J."/>
            <person name="Armbrust E.V."/>
            <person name="Green B.R."/>
            <person name="Van de Peer Y."/>
            <person name="Grigoriev I.V."/>
        </authorList>
    </citation>
    <scope>NUCLEOTIDE SEQUENCE [LARGE SCALE GENOMIC DNA]</scope>
    <source>
        <strain evidence="2 3">CCAP 1055/1</strain>
    </source>
</reference>
<name>B7FXN7_PHATC</name>
<accession>B7FXN7</accession>
<proteinExistence type="predicted"/>
<dbReference type="KEGG" id="pti:PHATRDRAFT_45432"/>
<dbReference type="HOGENOM" id="CLU_1051555_0_0_1"/>
<organism evidence="2 3">
    <name type="scientific">Phaeodactylum tricornutum (strain CCAP 1055/1)</name>
    <dbReference type="NCBI Taxonomy" id="556484"/>
    <lineage>
        <taxon>Eukaryota</taxon>
        <taxon>Sar</taxon>
        <taxon>Stramenopiles</taxon>
        <taxon>Ochrophyta</taxon>
        <taxon>Bacillariophyta</taxon>
        <taxon>Bacillariophyceae</taxon>
        <taxon>Bacillariophycidae</taxon>
        <taxon>Naviculales</taxon>
        <taxon>Phaeodactylaceae</taxon>
        <taxon>Phaeodactylum</taxon>
    </lineage>
</organism>
<protein>
    <submittedName>
        <fullName evidence="2">Uncharacterized protein</fullName>
    </submittedName>
</protein>
<evidence type="ECO:0000313" key="2">
    <source>
        <dbReference type="EMBL" id="EEC48786.1"/>
    </source>
</evidence>
<evidence type="ECO:0000313" key="3">
    <source>
        <dbReference type="Proteomes" id="UP000000759"/>
    </source>
</evidence>
<dbReference type="InParanoid" id="B7FXN7"/>